<dbReference type="EMBL" id="KT805762">
    <property type="protein sequence ID" value="AMM43010.1"/>
    <property type="molecule type" value="mRNA"/>
</dbReference>
<dbReference type="AlphaFoldDB" id="A0A140G4N8"/>
<reference evidence="1" key="1">
    <citation type="journal article" date="2015" name="Int J Genomics">
        <title>Genome-Wide Identification and Characterization of the LRR-RLK Gene Family in Two Vernicia Species.</title>
        <authorList>
            <person name="Zhu H."/>
            <person name="Wang Y."/>
            <person name="Yin H."/>
            <person name="Gao M."/>
            <person name="Zhang Q."/>
            <person name="Chen Y."/>
        </authorList>
    </citation>
    <scope>NUCLEOTIDE SEQUENCE</scope>
</reference>
<proteinExistence type="evidence at transcript level"/>
<organism evidence="1">
    <name type="scientific">Vernicia montana</name>
    <dbReference type="NCBI Taxonomy" id="316732"/>
    <lineage>
        <taxon>Eukaryota</taxon>
        <taxon>Viridiplantae</taxon>
        <taxon>Streptophyta</taxon>
        <taxon>Embryophyta</taxon>
        <taxon>Tracheophyta</taxon>
        <taxon>Spermatophyta</taxon>
        <taxon>Magnoliopsida</taxon>
        <taxon>eudicotyledons</taxon>
        <taxon>Gunneridae</taxon>
        <taxon>Pentapetalae</taxon>
        <taxon>rosids</taxon>
        <taxon>fabids</taxon>
        <taxon>Malpighiales</taxon>
        <taxon>Euphorbiaceae</taxon>
        <taxon>Crotonoideae</taxon>
        <taxon>Aleuritideae</taxon>
        <taxon>Vernicia</taxon>
    </lineage>
</organism>
<protein>
    <submittedName>
        <fullName evidence="1">LRR-RLK</fullName>
    </submittedName>
</protein>
<sequence>MVGRSDGLSLTQSNASSVIALAAFAEQPVRVNFECTISSGDPILHKWIDKVEPFLTFTMANQLDDILMFHF</sequence>
<name>A0A140G4N8_9ROSI</name>
<evidence type="ECO:0000313" key="1">
    <source>
        <dbReference type="EMBL" id="AMM43010.1"/>
    </source>
</evidence>
<accession>A0A140G4N8</accession>